<dbReference type="Pfam" id="PF00982">
    <property type="entry name" value="Glyco_transf_20"/>
    <property type="match status" value="1"/>
</dbReference>
<evidence type="ECO:0000256" key="1">
    <source>
        <dbReference type="ARBA" id="ARBA00006330"/>
    </source>
</evidence>
<dbReference type="InterPro" id="IPR003337">
    <property type="entry name" value="Trehalose_PPase"/>
</dbReference>
<dbReference type="NCBIfam" id="NF011071">
    <property type="entry name" value="PRK14501.1"/>
    <property type="match status" value="1"/>
</dbReference>
<dbReference type="InterPro" id="IPR006379">
    <property type="entry name" value="HAD-SF_hydro_IIB"/>
</dbReference>
<dbReference type="Proteomes" id="UP001198461">
    <property type="component" value="Unassembled WGS sequence"/>
</dbReference>
<dbReference type="Gene3D" id="3.40.50.2000">
    <property type="entry name" value="Glycogen Phosphorylase B"/>
    <property type="match status" value="2"/>
</dbReference>
<dbReference type="Pfam" id="PF02358">
    <property type="entry name" value="Trehalose_PPase"/>
    <property type="match status" value="1"/>
</dbReference>
<dbReference type="GO" id="GO:0005829">
    <property type="term" value="C:cytosol"/>
    <property type="evidence" value="ECO:0007669"/>
    <property type="project" value="TreeGrafter"/>
</dbReference>
<evidence type="ECO:0000256" key="2">
    <source>
        <dbReference type="ARBA" id="ARBA00008799"/>
    </source>
</evidence>
<comment type="caution">
    <text evidence="3">The sequence shown here is derived from an EMBL/GenBank/DDBJ whole genome shotgun (WGS) entry which is preliminary data.</text>
</comment>
<dbReference type="NCBIfam" id="TIGR01484">
    <property type="entry name" value="HAD-SF-IIB"/>
    <property type="match status" value="1"/>
</dbReference>
<dbReference type="EMBL" id="JAIWYE010000012">
    <property type="protein sequence ID" value="MCA4702966.1"/>
    <property type="molecule type" value="Genomic_DNA"/>
</dbReference>
<name>A0AAW4STT4_9BACE</name>
<dbReference type="AlphaFoldDB" id="A0AAW4STT4"/>
<dbReference type="Gene3D" id="3.40.50.1000">
    <property type="entry name" value="HAD superfamily/HAD-like"/>
    <property type="match status" value="1"/>
</dbReference>
<reference evidence="3" key="1">
    <citation type="submission" date="2023-08" db="EMBL/GenBank/DDBJ databases">
        <title>Mucin Metabolism Genes Underlie the Key Renovations of Bacteroides xylanisolvens Genomes in Captive Great Apes.</title>
        <authorList>
            <person name="Nishida A.H."/>
        </authorList>
    </citation>
    <scope>NUCLEOTIDE SEQUENCE</scope>
    <source>
        <strain evidence="3">P13.H9</strain>
    </source>
</reference>
<dbReference type="InterPro" id="IPR036412">
    <property type="entry name" value="HAD-like_sf"/>
</dbReference>
<dbReference type="SUPFAM" id="SSF53756">
    <property type="entry name" value="UDP-Glycosyltransferase/glycogen phosphorylase"/>
    <property type="match status" value="1"/>
</dbReference>
<dbReference type="CDD" id="cd03788">
    <property type="entry name" value="GT20_TPS"/>
    <property type="match status" value="1"/>
</dbReference>
<protein>
    <submittedName>
        <fullName evidence="3">Bifunctional alpha,alpha-trehalose-phosphate synthase (UDP-forming)/trehalose-phosphatase</fullName>
    </submittedName>
</protein>
<comment type="similarity">
    <text evidence="1">In the C-terminal section; belongs to the trehalose phosphatase family.</text>
</comment>
<evidence type="ECO:0000313" key="3">
    <source>
        <dbReference type="EMBL" id="MCA4702966.1"/>
    </source>
</evidence>
<gene>
    <name evidence="3" type="ORF">LD004_04975</name>
</gene>
<comment type="similarity">
    <text evidence="2">Belongs to the glycosyltransferase 20 family.</text>
</comment>
<dbReference type="NCBIfam" id="TIGR00685">
    <property type="entry name" value="T6PP"/>
    <property type="match status" value="1"/>
</dbReference>
<dbReference type="InterPro" id="IPR001830">
    <property type="entry name" value="Glyco_trans_20"/>
</dbReference>
<dbReference type="PANTHER" id="PTHR10788:SF106">
    <property type="entry name" value="BCDNA.GH08860"/>
    <property type="match status" value="1"/>
</dbReference>
<accession>A0AAW4STT4</accession>
<dbReference type="InterPro" id="IPR023214">
    <property type="entry name" value="HAD_sf"/>
</dbReference>
<sequence length="757" mass="86791">MLCKETDMKLYIIANRLPVKVAGTNGKFAFSRSEGGLATGLDSLQTSYEKHWIGWPGICTNEEKDQQEINEKLQEMNFHPVFLSEKQIENYYEGYSNSTIWPLCHYFYAYTLYKNCFWQAYQQVNRLFCEEICQLIRPGDKVWIQDYQLMLLPGMLRKIYPELYIGYFHHIPFPSYELFRILPERAEILKGLLGADFIAFHTHDYMRHFISAVERVLHLDFKLDEVQINNRVTRVEALPMGINYESYHKASENKEVHQAIERTRKLFGEHKLILSVDRLDYSKGILHRLHGFATFLEHHSEYHGKVTLAMVIVPSRDHVGSYAELKTKIDEEIGSINGRYSTMNWTPVCYFYHGFSLEELTAMYYVADIALVTPLRDGMNLVAKEYVATKCDNPGVLILSEMAGAAVELTDAIQINPNDTEQIENAICQALEMPEEEQKQRLQRMQSILSVQTVNKWAADFVNELNMTCMKNDLLRKKRIVAATIAQIKLKYNQAKQRLVLLDYDGTLAALKSRPEDAQPTPELISILQQLASDPANHIVINSGRDHFTLEKWLGSLPFSMAAEHGAFYKENGVWHKNIKKIEWGAGILSILQLFVDRTPHSHLEVKETTLAWHYRESDAWLGTLRAQQLVNALISICTRQKLQILQGNKVIEIKSPDCNKGSEVGRLLANRHYDFVIAMGDDTTDEDMFQALPKNAISIKIGSVSEAANYHLSAQSDVLPFLQSLLGKQKTATKEGSIKNRLTFAFDFLKDLLKTQ</sequence>
<dbReference type="GO" id="GO:0003825">
    <property type="term" value="F:alpha,alpha-trehalose-phosphate synthase (UDP-forming) activity"/>
    <property type="evidence" value="ECO:0007669"/>
    <property type="project" value="TreeGrafter"/>
</dbReference>
<dbReference type="SUPFAM" id="SSF56784">
    <property type="entry name" value="HAD-like"/>
    <property type="match status" value="1"/>
</dbReference>
<dbReference type="RefSeq" id="WP_182422565.1">
    <property type="nucleotide sequence ID" value="NZ_CP041230.1"/>
</dbReference>
<dbReference type="PANTHER" id="PTHR10788">
    <property type="entry name" value="TREHALOSE-6-PHOSPHATE SYNTHASE"/>
    <property type="match status" value="1"/>
</dbReference>
<organism evidence="3 4">
    <name type="scientific">Bacteroides xylanisolvens</name>
    <dbReference type="NCBI Taxonomy" id="371601"/>
    <lineage>
        <taxon>Bacteria</taxon>
        <taxon>Pseudomonadati</taxon>
        <taxon>Bacteroidota</taxon>
        <taxon>Bacteroidia</taxon>
        <taxon>Bacteroidales</taxon>
        <taxon>Bacteroidaceae</taxon>
        <taxon>Bacteroides</taxon>
    </lineage>
</organism>
<dbReference type="CDD" id="cd01627">
    <property type="entry name" value="HAD_TPP"/>
    <property type="match status" value="1"/>
</dbReference>
<dbReference type="GO" id="GO:0004805">
    <property type="term" value="F:trehalose-phosphatase activity"/>
    <property type="evidence" value="ECO:0007669"/>
    <property type="project" value="TreeGrafter"/>
</dbReference>
<evidence type="ECO:0000313" key="4">
    <source>
        <dbReference type="Proteomes" id="UP001198461"/>
    </source>
</evidence>
<proteinExistence type="inferred from homology"/>
<dbReference type="GO" id="GO:0005992">
    <property type="term" value="P:trehalose biosynthetic process"/>
    <property type="evidence" value="ECO:0007669"/>
    <property type="project" value="InterPro"/>
</dbReference>
<dbReference type="Gene3D" id="3.30.70.1020">
    <property type="entry name" value="Trehalose-6-phosphate phosphatase related protein, domain 2"/>
    <property type="match status" value="1"/>
</dbReference>